<accession>A0A515EP68</accession>
<sequence length="235" mass="26691">MIIWGRKTVVRELGFVADFCPVCARVRQFTVQRIGMAGHIYYITVGDGDLVEYHRTCMACKVTLLADPNRYATLAKRPDTTAVLVKQTFPDFEEANRDRLALEVAIRADPHALSAQDRQALIMQPFTLLAGRVTERFAQVHFSSTAGFMQREVIAVLAKALHRLQPSEQELKACLVKLVQLKEPIGSRVKLPDLVAEIKRRDTLKERRKLKEGTVQDRRDQRPAPIRRSNNDLST</sequence>
<evidence type="ECO:0000313" key="2">
    <source>
        <dbReference type="EMBL" id="QDL54462.1"/>
    </source>
</evidence>
<reference evidence="3" key="1">
    <citation type="submission" date="2019-02" db="EMBL/GenBank/DDBJ databases">
        <title>Complete genome sequence of Rhodoferax sp. Gr-4.</title>
        <authorList>
            <person name="Jin L."/>
        </authorList>
    </citation>
    <scope>NUCLEOTIDE SEQUENCE [LARGE SCALE GENOMIC DNA]</scope>
    <source>
        <strain evidence="3">Gr-4</strain>
    </source>
</reference>
<proteinExistence type="predicted"/>
<feature type="compositionally biased region" description="Basic and acidic residues" evidence="1">
    <location>
        <begin position="206"/>
        <end position="222"/>
    </location>
</feature>
<evidence type="ECO:0000313" key="3">
    <source>
        <dbReference type="Proteomes" id="UP000317365"/>
    </source>
</evidence>
<organism evidence="2 3">
    <name type="scientific">Rhodoferax aquaticus</name>
    <dbReference type="NCBI Taxonomy" id="2527691"/>
    <lineage>
        <taxon>Bacteria</taxon>
        <taxon>Pseudomonadati</taxon>
        <taxon>Pseudomonadota</taxon>
        <taxon>Betaproteobacteria</taxon>
        <taxon>Burkholderiales</taxon>
        <taxon>Comamonadaceae</taxon>
        <taxon>Rhodoferax</taxon>
    </lineage>
</organism>
<dbReference type="AlphaFoldDB" id="A0A515EP68"/>
<dbReference type="Proteomes" id="UP000317365">
    <property type="component" value="Chromosome"/>
</dbReference>
<dbReference type="EMBL" id="CP036282">
    <property type="protein sequence ID" value="QDL54462.1"/>
    <property type="molecule type" value="Genomic_DNA"/>
</dbReference>
<gene>
    <name evidence="2" type="ORF">EXZ61_09970</name>
</gene>
<reference evidence="3" key="2">
    <citation type="journal article" date="2020" name="Int. J. Syst. Evol. Microbiol.">
        <title>Genomic insights into a novel species Rhodoferax aquaticus sp. nov., isolated from freshwater.</title>
        <authorList>
            <person name="Li T."/>
            <person name="Zhuo Y."/>
            <person name="Jin C.Z."/>
            <person name="Wu X."/>
            <person name="Ko S.R."/>
            <person name="Jin F.J."/>
            <person name="Ahn C.Y."/>
            <person name="Oh H.M."/>
            <person name="Lee H.G."/>
            <person name="Jin L."/>
        </authorList>
    </citation>
    <scope>NUCLEOTIDE SEQUENCE [LARGE SCALE GENOMIC DNA]</scope>
    <source>
        <strain evidence="3">Gr-4</strain>
    </source>
</reference>
<dbReference type="RefSeq" id="WP_142811411.1">
    <property type="nucleotide sequence ID" value="NZ_CP036282.1"/>
</dbReference>
<name>A0A515EP68_9BURK</name>
<feature type="region of interest" description="Disordered" evidence="1">
    <location>
        <begin position="206"/>
        <end position="235"/>
    </location>
</feature>
<keyword evidence="3" id="KW-1185">Reference proteome</keyword>
<protein>
    <submittedName>
        <fullName evidence="2">Uncharacterized protein</fullName>
    </submittedName>
</protein>
<evidence type="ECO:0000256" key="1">
    <source>
        <dbReference type="SAM" id="MobiDB-lite"/>
    </source>
</evidence>
<dbReference type="KEGG" id="rhg:EXZ61_09970"/>